<proteinExistence type="inferred from homology"/>
<dbReference type="PANTHER" id="PTHR43159:SF2">
    <property type="entry name" value="ENOYL-[ACYL-CARRIER-PROTEIN] REDUCTASE [NADH], CHLOROPLASTIC"/>
    <property type="match status" value="1"/>
</dbReference>
<dbReference type="GO" id="GO:0004318">
    <property type="term" value="F:enoyl-[acyl-carrier-protein] reductase (NADH) activity"/>
    <property type="evidence" value="ECO:0007669"/>
    <property type="project" value="UniProtKB-EC"/>
</dbReference>
<evidence type="ECO:0000313" key="10">
    <source>
        <dbReference type="Proteomes" id="UP000199296"/>
    </source>
</evidence>
<dbReference type="EMBL" id="FNCW01000009">
    <property type="protein sequence ID" value="SDG87641.1"/>
    <property type="molecule type" value="Genomic_DNA"/>
</dbReference>
<evidence type="ECO:0000256" key="5">
    <source>
        <dbReference type="ARBA" id="ARBA00022832"/>
    </source>
</evidence>
<dbReference type="EC" id="1.3.1.9" evidence="3"/>
<dbReference type="InterPro" id="IPR002347">
    <property type="entry name" value="SDR_fam"/>
</dbReference>
<evidence type="ECO:0000256" key="8">
    <source>
        <dbReference type="ARBA" id="ARBA00023160"/>
    </source>
</evidence>
<comment type="pathway">
    <text evidence="1">Lipid metabolism; fatty acid biosynthesis.</text>
</comment>
<evidence type="ECO:0000256" key="7">
    <source>
        <dbReference type="ARBA" id="ARBA00023098"/>
    </source>
</evidence>
<keyword evidence="4" id="KW-0444">Lipid biosynthesis</keyword>
<dbReference type="RefSeq" id="WP_093368343.1">
    <property type="nucleotide sequence ID" value="NZ_FNCW01000009.1"/>
</dbReference>
<dbReference type="STRING" id="470826.SAMN04488027_109130"/>
<dbReference type="Pfam" id="PF13561">
    <property type="entry name" value="adh_short_C2"/>
    <property type="match status" value="1"/>
</dbReference>
<evidence type="ECO:0000313" key="9">
    <source>
        <dbReference type="EMBL" id="SDG87641.1"/>
    </source>
</evidence>
<dbReference type="SUPFAM" id="SSF51735">
    <property type="entry name" value="NAD(P)-binding Rossmann-fold domains"/>
    <property type="match status" value="1"/>
</dbReference>
<reference evidence="9 10" key="1">
    <citation type="submission" date="2016-10" db="EMBL/GenBank/DDBJ databases">
        <authorList>
            <person name="de Groot N.N."/>
        </authorList>
    </citation>
    <scope>NUCLEOTIDE SEQUENCE [LARGE SCALE GENOMIC DNA]</scope>
    <source>
        <strain evidence="9 10">DSM 19803</strain>
    </source>
</reference>
<evidence type="ECO:0000256" key="4">
    <source>
        <dbReference type="ARBA" id="ARBA00022516"/>
    </source>
</evidence>
<dbReference type="PANTHER" id="PTHR43159">
    <property type="entry name" value="ENOYL-[ACYL-CARRIER-PROTEIN] REDUCTASE"/>
    <property type="match status" value="1"/>
</dbReference>
<evidence type="ECO:0000256" key="3">
    <source>
        <dbReference type="ARBA" id="ARBA00012996"/>
    </source>
</evidence>
<dbReference type="OrthoDB" id="9803628at2"/>
<dbReference type="GO" id="GO:0006633">
    <property type="term" value="P:fatty acid biosynthetic process"/>
    <property type="evidence" value="ECO:0007669"/>
    <property type="project" value="UniProtKB-KW"/>
</dbReference>
<dbReference type="Gene3D" id="3.40.50.720">
    <property type="entry name" value="NAD(P)-binding Rossmann-like Domain"/>
    <property type="match status" value="1"/>
</dbReference>
<keyword evidence="10" id="KW-1185">Reference proteome</keyword>
<keyword evidence="7" id="KW-0443">Lipid metabolism</keyword>
<evidence type="ECO:0000256" key="2">
    <source>
        <dbReference type="ARBA" id="ARBA00009233"/>
    </source>
</evidence>
<dbReference type="InterPro" id="IPR036291">
    <property type="entry name" value="NAD(P)-bd_dom_sf"/>
</dbReference>
<evidence type="ECO:0000256" key="1">
    <source>
        <dbReference type="ARBA" id="ARBA00005194"/>
    </source>
</evidence>
<keyword evidence="5" id="KW-0276">Fatty acid metabolism</keyword>
<evidence type="ECO:0000256" key="6">
    <source>
        <dbReference type="ARBA" id="ARBA00023002"/>
    </source>
</evidence>
<comment type="similarity">
    <text evidence="2">Belongs to the short-chain dehydrogenases/reductases (SDR) family. FabI subfamily.</text>
</comment>
<sequence>MLKGKTYLITGIADEHSLAMYVAKTIKENGGQVICTGLGVSKFHEDLSDKAKSFLNQNFKDFQDSVHQELGEDTLTEILDVSLDASIDDFCKKLETKKIKIDGFLHAIAMDKTIRNKVVKPLLDVTFKEFCDTMEVSAFSLISLTSHLFKNNLLNADASICSISYIAASKVTFHPYRNISIAKAALERITVELADEMGRKNGTRVNCIRFSPYMGSKAGNATLNQKDVEHAHRKSPLGNALPEDLAHEVLHLLRPNGRITGEIRYVDGGYNIMG</sequence>
<name>A0A1G7XU22_9FLAO</name>
<protein>
    <recommendedName>
        <fullName evidence="3">enoyl-[acyl-carrier-protein] reductase (NADH)</fullName>
        <ecNumber evidence="3">1.3.1.9</ecNumber>
    </recommendedName>
</protein>
<dbReference type="AlphaFoldDB" id="A0A1G7XU22"/>
<dbReference type="InterPro" id="IPR014358">
    <property type="entry name" value="Enoyl-ACP_Rdtase_NADH"/>
</dbReference>
<keyword evidence="8" id="KW-0275">Fatty acid biosynthesis</keyword>
<keyword evidence="6" id="KW-0560">Oxidoreductase</keyword>
<gene>
    <name evidence="9" type="ORF">SAMN04488027_109130</name>
</gene>
<organism evidence="9 10">
    <name type="scientific">Psychroflexus sediminis</name>
    <dbReference type="NCBI Taxonomy" id="470826"/>
    <lineage>
        <taxon>Bacteria</taxon>
        <taxon>Pseudomonadati</taxon>
        <taxon>Bacteroidota</taxon>
        <taxon>Flavobacteriia</taxon>
        <taxon>Flavobacteriales</taxon>
        <taxon>Flavobacteriaceae</taxon>
        <taxon>Psychroflexus</taxon>
    </lineage>
</organism>
<accession>A0A1G7XU22</accession>
<dbReference type="Proteomes" id="UP000199296">
    <property type="component" value="Unassembled WGS sequence"/>
</dbReference>